<sequence length="182" mass="20809">MLVLIPQWESKNLVFTEFSSDEAELAKSIFDSNLNVKAMDPTFREWSIIEYEKLIAESNKSKLSDEQGAFYLRKISTKKGQVVGYIQMEFHAPSTGTLWLPMLTILPSFKGKGLGSEIVSSVIAVACEYANLQNVGLNVYAENISAFRFWYRQGFTQIRAFDQEIEFGKEYNCLVLYRELEA</sequence>
<protein>
    <submittedName>
        <fullName evidence="2 3">N-acetyltransferase</fullName>
    </submittedName>
</protein>
<dbReference type="AlphaFoldDB" id="A0A227JH44"/>
<organism evidence="2 4">
    <name type="scientific">Vibrio parahaemolyticus</name>
    <dbReference type="NCBI Taxonomy" id="670"/>
    <lineage>
        <taxon>Bacteria</taxon>
        <taxon>Pseudomonadati</taxon>
        <taxon>Pseudomonadota</taxon>
        <taxon>Gammaproteobacteria</taxon>
        <taxon>Vibrionales</taxon>
        <taxon>Vibrionaceae</taxon>
        <taxon>Vibrio</taxon>
    </lineage>
</organism>
<reference evidence="2 4" key="1">
    <citation type="journal article" date="2017" name="Appl. Environ. Microbiol.">
        <title>Parallel evolution of two clades of a major Atlantic endemic Vibrio parahaemolyticus pathogen lineage by independent acquisition of related pathogenicity islands.</title>
        <authorList>
            <person name="Xu F."/>
            <person name="Gonzalez-Escalona N."/>
            <person name="Drees K.P."/>
            <person name="Sebra R.P."/>
            <person name="Cooper V.S."/>
            <person name="Jones S.H."/>
            <person name="Whistler C.A."/>
        </authorList>
    </citation>
    <scope>NUCLEOTIDE SEQUENCE [LARGE SCALE GENOMIC DNA]</scope>
    <source>
        <strain evidence="2 4">MAVP-3</strain>
    </source>
</reference>
<dbReference type="EMBL" id="VRMQ01000011">
    <property type="protein sequence ID" value="TXN13572.1"/>
    <property type="molecule type" value="Genomic_DNA"/>
</dbReference>
<keyword evidence="2" id="KW-0808">Transferase</keyword>
<gene>
    <name evidence="2" type="ORF">CA163_02515</name>
    <name evidence="3" type="ORF">FVP01_22935</name>
</gene>
<dbReference type="InterPro" id="IPR000182">
    <property type="entry name" value="GNAT_dom"/>
</dbReference>
<dbReference type="PANTHER" id="PTHR43415">
    <property type="entry name" value="SPERMIDINE N(1)-ACETYLTRANSFERASE"/>
    <property type="match status" value="1"/>
</dbReference>
<feature type="domain" description="N-acetyltransferase" evidence="1">
    <location>
        <begin position="34"/>
        <end position="181"/>
    </location>
</feature>
<dbReference type="Gene3D" id="3.40.630.30">
    <property type="match status" value="1"/>
</dbReference>
<evidence type="ECO:0000313" key="3">
    <source>
        <dbReference type="EMBL" id="TXN13572.1"/>
    </source>
</evidence>
<name>A0A227JH44_VIBPH</name>
<accession>A0A227JH44</accession>
<evidence type="ECO:0000313" key="5">
    <source>
        <dbReference type="Proteomes" id="UP000321504"/>
    </source>
</evidence>
<dbReference type="CDD" id="cd04301">
    <property type="entry name" value="NAT_SF"/>
    <property type="match status" value="1"/>
</dbReference>
<dbReference type="InterPro" id="IPR016181">
    <property type="entry name" value="Acyl_CoA_acyltransferase"/>
</dbReference>
<dbReference type="EMBL" id="NIXT01000067">
    <property type="protein sequence ID" value="OXE34401.1"/>
    <property type="molecule type" value="Genomic_DNA"/>
</dbReference>
<dbReference type="GO" id="GO:0016747">
    <property type="term" value="F:acyltransferase activity, transferring groups other than amino-acyl groups"/>
    <property type="evidence" value="ECO:0007669"/>
    <property type="project" value="InterPro"/>
</dbReference>
<dbReference type="OrthoDB" id="9789605at2"/>
<comment type="caution">
    <text evidence="2">The sequence shown here is derived from an EMBL/GenBank/DDBJ whole genome shotgun (WGS) entry which is preliminary data.</text>
</comment>
<evidence type="ECO:0000259" key="1">
    <source>
        <dbReference type="PROSITE" id="PS51186"/>
    </source>
</evidence>
<dbReference type="SUPFAM" id="SSF55729">
    <property type="entry name" value="Acyl-CoA N-acyltransferases (Nat)"/>
    <property type="match status" value="1"/>
</dbReference>
<reference evidence="3 5" key="2">
    <citation type="submission" date="2019-08" db="EMBL/GenBank/DDBJ databases">
        <title>Emerging of two pre-pandemic pathogenic O4:KUT lineages of Vibrio parahaemolyticus in coastal eastern China.</title>
        <authorList>
            <person name="Yu H."/>
        </authorList>
    </citation>
    <scope>NUCLEOTIDE SEQUENCE [LARGE SCALE GENOMIC DNA]</scope>
    <source>
        <strain evidence="3 5">HZ17-383</strain>
    </source>
</reference>
<dbReference type="Proteomes" id="UP000321504">
    <property type="component" value="Unassembled WGS sequence"/>
</dbReference>
<dbReference type="PROSITE" id="PS51186">
    <property type="entry name" value="GNAT"/>
    <property type="match status" value="1"/>
</dbReference>
<dbReference type="Pfam" id="PF00583">
    <property type="entry name" value="Acetyltransf_1"/>
    <property type="match status" value="1"/>
</dbReference>
<dbReference type="STRING" id="670.ACZ92_17430"/>
<evidence type="ECO:0000313" key="2">
    <source>
        <dbReference type="EMBL" id="OXE34401.1"/>
    </source>
</evidence>
<evidence type="ECO:0000313" key="4">
    <source>
        <dbReference type="Proteomes" id="UP000214596"/>
    </source>
</evidence>
<dbReference type="Proteomes" id="UP000214596">
    <property type="component" value="Unassembled WGS sequence"/>
</dbReference>
<proteinExistence type="predicted"/>
<dbReference type="PANTHER" id="PTHR43415:SF3">
    <property type="entry name" value="GNAT-FAMILY ACETYLTRANSFERASE"/>
    <property type="match status" value="1"/>
</dbReference>